<gene>
    <name evidence="3" type="ORF">Q9L58_009423</name>
</gene>
<dbReference type="Proteomes" id="UP001447188">
    <property type="component" value="Unassembled WGS sequence"/>
</dbReference>
<feature type="transmembrane region" description="Helical" evidence="2">
    <location>
        <begin position="97"/>
        <end position="115"/>
    </location>
</feature>
<name>A0ABR3G6Y7_9PEZI</name>
<protein>
    <submittedName>
        <fullName evidence="3">Uncharacterized protein</fullName>
    </submittedName>
</protein>
<evidence type="ECO:0000313" key="3">
    <source>
        <dbReference type="EMBL" id="KAL0631709.1"/>
    </source>
</evidence>
<evidence type="ECO:0000256" key="2">
    <source>
        <dbReference type="SAM" id="Phobius"/>
    </source>
</evidence>
<feature type="compositionally biased region" description="Polar residues" evidence="1">
    <location>
        <begin position="28"/>
        <end position="43"/>
    </location>
</feature>
<accession>A0ABR3G6Y7</accession>
<organism evidence="3 4">
    <name type="scientific">Discina gigas</name>
    <dbReference type="NCBI Taxonomy" id="1032678"/>
    <lineage>
        <taxon>Eukaryota</taxon>
        <taxon>Fungi</taxon>
        <taxon>Dikarya</taxon>
        <taxon>Ascomycota</taxon>
        <taxon>Pezizomycotina</taxon>
        <taxon>Pezizomycetes</taxon>
        <taxon>Pezizales</taxon>
        <taxon>Discinaceae</taxon>
        <taxon>Discina</taxon>
    </lineage>
</organism>
<reference evidence="3 4" key="1">
    <citation type="submission" date="2024-02" db="EMBL/GenBank/DDBJ databases">
        <title>Discinaceae phylogenomics.</title>
        <authorList>
            <person name="Dirks A.C."/>
            <person name="James T.Y."/>
        </authorList>
    </citation>
    <scope>NUCLEOTIDE SEQUENCE [LARGE SCALE GENOMIC DNA]</scope>
    <source>
        <strain evidence="3 4">ACD0624</strain>
    </source>
</reference>
<evidence type="ECO:0000256" key="1">
    <source>
        <dbReference type="SAM" id="MobiDB-lite"/>
    </source>
</evidence>
<keyword evidence="2" id="KW-0812">Transmembrane</keyword>
<keyword evidence="2" id="KW-0472">Membrane</keyword>
<keyword evidence="2" id="KW-1133">Transmembrane helix</keyword>
<proteinExistence type="predicted"/>
<dbReference type="EMBL" id="JBBBZM010000219">
    <property type="protein sequence ID" value="KAL0631709.1"/>
    <property type="molecule type" value="Genomic_DNA"/>
</dbReference>
<keyword evidence="4" id="KW-1185">Reference proteome</keyword>
<sequence>MSAIPRLLCRLRPRRPLLRSPLPAFTLRSASSHQAPKTLSKPTKFTPPSHPSSRPLPRDPVNYPGPPQPPRDPTRRYPGTMPPPNTWMHLLLTSRVLHFYISMGILISLAGFVSVKNFLRTSSFASSVFWEWLHPVASIGSLVTAVKDHVEEESRRVGEMRKKNVGDVDLRGEYRRAHGLEKQGGDGGFGGWAVKSSGREPGSDGAVIVVGAPGQGKGDWVEDQIRKTEEEAGRFVEEAEVVVTGEKKPEGKKSSWW</sequence>
<evidence type="ECO:0000313" key="4">
    <source>
        <dbReference type="Proteomes" id="UP001447188"/>
    </source>
</evidence>
<feature type="region of interest" description="Disordered" evidence="1">
    <location>
        <begin position="28"/>
        <end position="81"/>
    </location>
</feature>
<comment type="caution">
    <text evidence="3">The sequence shown here is derived from an EMBL/GenBank/DDBJ whole genome shotgun (WGS) entry which is preliminary data.</text>
</comment>